<dbReference type="InterPro" id="IPR008912">
    <property type="entry name" value="Uncharacterised_CoxE"/>
</dbReference>
<feature type="region of interest" description="Disordered" evidence="1">
    <location>
        <begin position="115"/>
        <end position="136"/>
    </location>
</feature>
<reference evidence="2" key="1">
    <citation type="submission" date="2020-11" db="EMBL/GenBank/DDBJ databases">
        <title>Sequencing the genomes of 1000 actinobacteria strains.</title>
        <authorList>
            <person name="Klenk H.-P."/>
        </authorList>
    </citation>
    <scope>NUCLEOTIDE SEQUENCE</scope>
    <source>
        <strain evidence="2">DSM 43175</strain>
    </source>
</reference>
<feature type="region of interest" description="Disordered" evidence="1">
    <location>
        <begin position="1"/>
        <end position="34"/>
    </location>
</feature>
<dbReference type="AlphaFoldDB" id="A0A931DIV0"/>
<evidence type="ECO:0000256" key="1">
    <source>
        <dbReference type="SAM" id="MobiDB-lite"/>
    </source>
</evidence>
<gene>
    <name evidence="2" type="ORF">IW256_004300</name>
</gene>
<protein>
    <submittedName>
        <fullName evidence="2">Uncharacterized protein with von Willebrand factor type A (VWA) domain</fullName>
    </submittedName>
</protein>
<dbReference type="EMBL" id="JADOUA010000001">
    <property type="protein sequence ID" value="MBG6090187.1"/>
    <property type="molecule type" value="Genomic_DNA"/>
</dbReference>
<organism evidence="2 3">
    <name type="scientific">Actinomadura viridis</name>
    <dbReference type="NCBI Taxonomy" id="58110"/>
    <lineage>
        <taxon>Bacteria</taxon>
        <taxon>Bacillati</taxon>
        <taxon>Actinomycetota</taxon>
        <taxon>Actinomycetes</taxon>
        <taxon>Streptosporangiales</taxon>
        <taxon>Thermomonosporaceae</taxon>
        <taxon>Actinomadura</taxon>
    </lineage>
</organism>
<evidence type="ECO:0000313" key="3">
    <source>
        <dbReference type="Proteomes" id="UP000614047"/>
    </source>
</evidence>
<evidence type="ECO:0000313" key="2">
    <source>
        <dbReference type="EMBL" id="MBG6090187.1"/>
    </source>
</evidence>
<dbReference type="Proteomes" id="UP000614047">
    <property type="component" value="Unassembled WGS sequence"/>
</dbReference>
<dbReference type="PANTHER" id="PTHR39338">
    <property type="entry name" value="BLL5662 PROTEIN-RELATED"/>
    <property type="match status" value="1"/>
</dbReference>
<feature type="compositionally biased region" description="Low complexity" evidence="1">
    <location>
        <begin position="1"/>
        <end position="26"/>
    </location>
</feature>
<sequence>MVHQQEPGAAPDDPSGASGAPAGAPSEGRDGRRSLVGRHTGFVAALREAGLPVSVAEGLDAVRAMQMIDLVDRDALRAAYAATVVKRPAHRATFDTLFDLWFPAALGDGAAYTGGSADGAAARSRDPAARRVPPPLDPEVQARRRELFDLLLSGDDPGLRQFARAAVAEYGRTPGQESWFSSGVLRAMSPETLMAGLLEAVLTGRERGGMAERVARRDFRARIARFQDLVATEVRRRIAEDTGVERTARMAVRPPLERLDFNRAARADLAALRREVHPLARRLATRLQQRQRAGNRGRLDFRRTVRASLASGGVPLSTHHRPRRPHKPELVILCDASDSVSAFAHFTLLLTFALREQFSKVRAFAFIDATDEITRFFAPGVDVVDAMTRMASEADLVWITGRSNYGHAIKVFEDRYADAVTSRTSLLVLGDARSNYGELSLPVLRRLADRARHAYWLNPEPRSQWDTGDSAASRYGEIVPMYECRNLTQLAEFIEELA</sequence>
<dbReference type="Pfam" id="PF05762">
    <property type="entry name" value="VWA_CoxE"/>
    <property type="match status" value="1"/>
</dbReference>
<dbReference type="PANTHER" id="PTHR39338:SF5">
    <property type="entry name" value="BLR6139 PROTEIN"/>
    <property type="match status" value="1"/>
</dbReference>
<accession>A0A931DIV0</accession>
<comment type="caution">
    <text evidence="2">The sequence shown here is derived from an EMBL/GenBank/DDBJ whole genome shotgun (WGS) entry which is preliminary data.</text>
</comment>
<dbReference type="InterPro" id="IPR011195">
    <property type="entry name" value="UCP010256"/>
</dbReference>
<dbReference type="RefSeq" id="WP_197012684.1">
    <property type="nucleotide sequence ID" value="NZ_BAABES010000021.1"/>
</dbReference>
<proteinExistence type="predicted"/>
<dbReference type="PIRSF" id="PIRSF010256">
    <property type="entry name" value="CoxE_vWa"/>
    <property type="match status" value="1"/>
</dbReference>
<keyword evidence="3" id="KW-1185">Reference proteome</keyword>
<name>A0A931DIV0_9ACTN</name>